<keyword evidence="6" id="KW-0863">Zinc-finger</keyword>
<keyword evidence="7" id="KW-0833">Ubl conjugation pathway</keyword>
<evidence type="ECO:0000259" key="10">
    <source>
        <dbReference type="PROSITE" id="PS51873"/>
    </source>
</evidence>
<keyword evidence="5" id="KW-0677">Repeat</keyword>
<evidence type="ECO:0000256" key="2">
    <source>
        <dbReference type="ARBA" id="ARBA00012251"/>
    </source>
</evidence>
<dbReference type="InterPro" id="IPR002867">
    <property type="entry name" value="IBR_dom"/>
</dbReference>
<evidence type="ECO:0000256" key="9">
    <source>
        <dbReference type="SAM" id="MobiDB-lite"/>
    </source>
</evidence>
<dbReference type="PANTHER" id="PTHR11685">
    <property type="entry name" value="RBR FAMILY RING FINGER AND IBR DOMAIN-CONTAINING"/>
    <property type="match status" value="1"/>
</dbReference>
<dbReference type="GO" id="GO:0061630">
    <property type="term" value="F:ubiquitin protein ligase activity"/>
    <property type="evidence" value="ECO:0007669"/>
    <property type="project" value="UniProtKB-EC"/>
</dbReference>
<dbReference type="Gene3D" id="3.30.40.10">
    <property type="entry name" value="Zinc/RING finger domain, C3HC4 (zinc finger)"/>
    <property type="match status" value="1"/>
</dbReference>
<evidence type="ECO:0000256" key="3">
    <source>
        <dbReference type="ARBA" id="ARBA00022679"/>
    </source>
</evidence>
<feature type="region of interest" description="Disordered" evidence="9">
    <location>
        <begin position="153"/>
        <end position="172"/>
    </location>
</feature>
<dbReference type="SUPFAM" id="SSF57850">
    <property type="entry name" value="RING/U-box"/>
    <property type="match status" value="3"/>
</dbReference>
<evidence type="ECO:0000313" key="12">
    <source>
        <dbReference type="Proteomes" id="UP001432027"/>
    </source>
</evidence>
<protein>
    <recommendedName>
        <fullName evidence="2">RBR-type E3 ubiquitin transferase</fullName>
        <ecNumber evidence="2">2.3.2.31</ecNumber>
    </recommendedName>
</protein>
<accession>A0AAV5UDL2</accession>
<dbReference type="Gene3D" id="1.20.120.1750">
    <property type="match status" value="1"/>
</dbReference>
<dbReference type="AlphaFoldDB" id="A0AAV5UDL2"/>
<feature type="compositionally biased region" description="Basic residues" evidence="9">
    <location>
        <begin position="218"/>
        <end position="228"/>
    </location>
</feature>
<comment type="catalytic activity">
    <reaction evidence="1">
        <text>[E2 ubiquitin-conjugating enzyme]-S-ubiquitinyl-L-cysteine + [acceptor protein]-L-lysine = [E2 ubiquitin-conjugating enzyme]-L-cysteine + [acceptor protein]-N(6)-ubiquitinyl-L-lysine.</text>
        <dbReference type="EC" id="2.3.2.31"/>
    </reaction>
</comment>
<reference evidence="11" key="1">
    <citation type="submission" date="2023-10" db="EMBL/GenBank/DDBJ databases">
        <title>Genome assembly of Pristionchus species.</title>
        <authorList>
            <person name="Yoshida K."/>
            <person name="Sommer R.J."/>
        </authorList>
    </citation>
    <scope>NUCLEOTIDE SEQUENCE</scope>
    <source>
        <strain evidence="11">RS0144</strain>
    </source>
</reference>
<feature type="region of interest" description="Disordered" evidence="9">
    <location>
        <begin position="208"/>
        <end position="290"/>
    </location>
</feature>
<feature type="compositionally biased region" description="Acidic residues" evidence="9">
    <location>
        <begin position="239"/>
        <end position="250"/>
    </location>
</feature>
<feature type="domain" description="RING-type" evidence="10">
    <location>
        <begin position="430"/>
        <end position="646"/>
    </location>
</feature>
<evidence type="ECO:0000256" key="8">
    <source>
        <dbReference type="ARBA" id="ARBA00022833"/>
    </source>
</evidence>
<name>A0AAV5UDL2_9BILA</name>
<dbReference type="GO" id="GO:0008270">
    <property type="term" value="F:zinc ion binding"/>
    <property type="evidence" value="ECO:0007669"/>
    <property type="project" value="UniProtKB-KW"/>
</dbReference>
<dbReference type="PROSITE" id="PS51873">
    <property type="entry name" value="TRIAD"/>
    <property type="match status" value="1"/>
</dbReference>
<keyword evidence="12" id="KW-1185">Reference proteome</keyword>
<gene>
    <name evidence="11" type="ORF">PENTCL1PPCAC_27240</name>
</gene>
<evidence type="ECO:0000256" key="5">
    <source>
        <dbReference type="ARBA" id="ARBA00022737"/>
    </source>
</evidence>
<comment type="caution">
    <text evidence="11">The sequence shown here is derived from an EMBL/GenBank/DDBJ whole genome shotgun (WGS) entry which is preliminary data.</text>
</comment>
<evidence type="ECO:0000256" key="1">
    <source>
        <dbReference type="ARBA" id="ARBA00001798"/>
    </source>
</evidence>
<proteinExistence type="predicted"/>
<evidence type="ECO:0000256" key="6">
    <source>
        <dbReference type="ARBA" id="ARBA00022771"/>
    </source>
</evidence>
<evidence type="ECO:0000256" key="4">
    <source>
        <dbReference type="ARBA" id="ARBA00022723"/>
    </source>
</evidence>
<dbReference type="EMBL" id="BTSX01000006">
    <property type="protein sequence ID" value="GMT05066.1"/>
    <property type="molecule type" value="Genomic_DNA"/>
</dbReference>
<keyword evidence="4" id="KW-0479">Metal-binding</keyword>
<organism evidence="11 12">
    <name type="scientific">Pristionchus entomophagus</name>
    <dbReference type="NCBI Taxonomy" id="358040"/>
    <lineage>
        <taxon>Eukaryota</taxon>
        <taxon>Metazoa</taxon>
        <taxon>Ecdysozoa</taxon>
        <taxon>Nematoda</taxon>
        <taxon>Chromadorea</taxon>
        <taxon>Rhabditida</taxon>
        <taxon>Rhabditina</taxon>
        <taxon>Diplogasteromorpha</taxon>
        <taxon>Diplogasteroidea</taxon>
        <taxon>Neodiplogasteridae</taxon>
        <taxon>Pristionchus</taxon>
    </lineage>
</organism>
<dbReference type="Proteomes" id="UP001432027">
    <property type="component" value="Unassembled WGS sequence"/>
</dbReference>
<dbReference type="EC" id="2.3.2.31" evidence="2"/>
<dbReference type="InterPro" id="IPR044066">
    <property type="entry name" value="TRIAD_supradom"/>
</dbReference>
<dbReference type="InterPro" id="IPR031127">
    <property type="entry name" value="E3_UB_ligase_RBR"/>
</dbReference>
<keyword evidence="8" id="KW-0862">Zinc</keyword>
<dbReference type="Pfam" id="PF01485">
    <property type="entry name" value="IBR"/>
    <property type="match status" value="1"/>
</dbReference>
<sequence>MRIDRNRRYRMRPVHIGPSTVTKEIVPEDTCALFMYNQSAEPELHNVSLTTPDPFGIDGYNVPYSLNKKERWTIPARLREEIEELQDPHHNLRVSAATHEFDVADDVELKKMSGELRNKPALSYHSVSRDGKKVVNNQAKKGQARMQTLINPKGLKPWDSRKDQWKRKKQKEYWDENQEVKSYLPEEDTEDQKLHVMYSSVEMVAKPSSYNKLPKEKSKPKKRGTVARKHPDWMLDTLPESDLDEEEEDGEKPTTPPLAPPVAPSLASFLISPPTKHPHPRHPRSYKESFKDESFRSSSLSLISGEIHFDASSEAESEEILEDVVLVESPSRIVLVSALPQLYTKIRLADSQLDSLPALPVCPRAWEVHSVDTDRVLGRAFPFCIIAKEIGEGEIGLFGQENCLSCGDRWSRFGILLEGDDEAPPSNLHVPTSCTVCCREMNVDTVFQSLLQDARPFSPSCGHGYCTGCWLQTISDGMKKGRAPAVCPESSCPLFLSITAASALLDSASLRKYTDAVIEVLLRQQKIVRCRDCSRLHRVVSSKPSVRCVCGTSICARCSSVAHAPVSCTAFRDYCNYMQTNGLNSTHVSAADAPIIRNLSQCPKCGQLGEPQYEWCPNLECLCGERFCHKCSKKWTDAHWNCEAEGMQKSVTMIDVSSSRGSDLHSNMLTLSIGARLSYFERRKEVMDRLQSLSIKTRKEFDKTFSRLSHLMEICYLNSTKSKRSLVLAERIQFAMNYFFNTEDKNRRNLLRKTELLKKILNDISTELFGGVSGVYRKK</sequence>
<dbReference type="SMART" id="SM00647">
    <property type="entry name" value="IBR"/>
    <property type="match status" value="2"/>
</dbReference>
<keyword evidence="3" id="KW-0808">Transferase</keyword>
<dbReference type="InterPro" id="IPR013083">
    <property type="entry name" value="Znf_RING/FYVE/PHD"/>
</dbReference>
<feature type="compositionally biased region" description="Pro residues" evidence="9">
    <location>
        <begin position="254"/>
        <end position="263"/>
    </location>
</feature>
<evidence type="ECO:0000256" key="7">
    <source>
        <dbReference type="ARBA" id="ARBA00022786"/>
    </source>
</evidence>
<evidence type="ECO:0000313" key="11">
    <source>
        <dbReference type="EMBL" id="GMT05066.1"/>
    </source>
</evidence>
<dbReference type="GO" id="GO:0016567">
    <property type="term" value="P:protein ubiquitination"/>
    <property type="evidence" value="ECO:0007669"/>
    <property type="project" value="InterPro"/>
</dbReference>